<dbReference type="SMART" id="SM00938">
    <property type="entry name" value="P-II"/>
    <property type="match status" value="1"/>
</dbReference>
<evidence type="ECO:0000313" key="1">
    <source>
        <dbReference type="EMBL" id="CAA9315446.1"/>
    </source>
</evidence>
<dbReference type="AlphaFoldDB" id="A0A6J4KVS7"/>
<reference evidence="1" key="1">
    <citation type="submission" date="2020-02" db="EMBL/GenBank/DDBJ databases">
        <authorList>
            <person name="Meier V. D."/>
        </authorList>
    </citation>
    <scope>NUCLEOTIDE SEQUENCE</scope>
    <source>
        <strain evidence="1">AVDCRST_MAG89</strain>
    </source>
</reference>
<dbReference type="InterPro" id="IPR015867">
    <property type="entry name" value="N-reg_PII/ATP_PRibTrfase_C"/>
</dbReference>
<dbReference type="InterPro" id="IPR011322">
    <property type="entry name" value="N-reg_PII-like_a/b"/>
</dbReference>
<gene>
    <name evidence="1" type="ORF">AVDCRST_MAG89-1369</name>
</gene>
<organism evidence="1">
    <name type="scientific">uncultured Gemmatimonadota bacterium</name>
    <dbReference type="NCBI Taxonomy" id="203437"/>
    <lineage>
        <taxon>Bacteria</taxon>
        <taxon>Pseudomonadati</taxon>
        <taxon>Gemmatimonadota</taxon>
        <taxon>environmental samples</taxon>
    </lineage>
</organism>
<dbReference type="PROSITE" id="PS51343">
    <property type="entry name" value="PII_GLNB_DOM"/>
    <property type="match status" value="1"/>
</dbReference>
<name>A0A6J4KVS7_9BACT</name>
<dbReference type="GO" id="GO:0006808">
    <property type="term" value="P:regulation of nitrogen utilization"/>
    <property type="evidence" value="ECO:0007669"/>
    <property type="project" value="InterPro"/>
</dbReference>
<dbReference type="SUPFAM" id="SSF54913">
    <property type="entry name" value="GlnB-like"/>
    <property type="match status" value="1"/>
</dbReference>
<dbReference type="EMBL" id="CADCTV010000301">
    <property type="protein sequence ID" value="CAA9315446.1"/>
    <property type="molecule type" value="Genomic_DNA"/>
</dbReference>
<dbReference type="Gene3D" id="3.30.70.120">
    <property type="match status" value="1"/>
</dbReference>
<proteinExistence type="predicted"/>
<dbReference type="InterPro" id="IPR002187">
    <property type="entry name" value="N-reg_PII"/>
</dbReference>
<evidence type="ECO:0008006" key="2">
    <source>
        <dbReference type="Google" id="ProtNLM"/>
    </source>
</evidence>
<dbReference type="Pfam" id="PF00543">
    <property type="entry name" value="P-II"/>
    <property type="match status" value="1"/>
</dbReference>
<dbReference type="GO" id="GO:0030234">
    <property type="term" value="F:enzyme regulator activity"/>
    <property type="evidence" value="ECO:0007669"/>
    <property type="project" value="InterPro"/>
</dbReference>
<protein>
    <recommendedName>
        <fullName evidence="2">Nitrogen regulatory protein P-II</fullName>
    </recommendedName>
</protein>
<sequence length="115" mass="12486">MHLLIAVVNQEEKLEEVLSGFMEIGVTGATVINSEGMGRLLSSEVPIFAGLEAFADRTRPRNQTLFSVIDDDEKVERALRLLQEVCGSFDEPARGIAFTVPVTRVVGLKPELSGG</sequence>
<accession>A0A6J4KVS7</accession>